<evidence type="ECO:0000256" key="10">
    <source>
        <dbReference type="SAM" id="Coils"/>
    </source>
</evidence>
<organism evidence="12 13">
    <name type="scientific">Agaricicola taiwanensis</name>
    <dbReference type="NCBI Taxonomy" id="591372"/>
    <lineage>
        <taxon>Bacteria</taxon>
        <taxon>Pseudomonadati</taxon>
        <taxon>Pseudomonadota</taxon>
        <taxon>Alphaproteobacteria</taxon>
        <taxon>Rhodobacterales</taxon>
        <taxon>Paracoccaceae</taxon>
        <taxon>Agaricicola</taxon>
    </lineage>
</organism>
<dbReference type="SUPFAM" id="SSF102829">
    <property type="entry name" value="Cell division protein ZapA-like"/>
    <property type="match status" value="1"/>
</dbReference>
<feature type="region of interest" description="Disordered" evidence="11">
    <location>
        <begin position="107"/>
        <end position="126"/>
    </location>
</feature>
<dbReference type="GO" id="GO:0005829">
    <property type="term" value="C:cytosol"/>
    <property type="evidence" value="ECO:0007669"/>
    <property type="project" value="TreeGrafter"/>
</dbReference>
<comment type="subcellular location">
    <subcellularLocation>
        <location evidence="1">Cytoplasm</location>
    </subcellularLocation>
</comment>
<keyword evidence="10" id="KW-0175">Coiled coil</keyword>
<feature type="coiled-coil region" evidence="10">
    <location>
        <begin position="56"/>
        <end position="83"/>
    </location>
</feature>
<gene>
    <name evidence="12" type="ORF">GCM10007276_15420</name>
</gene>
<feature type="compositionally biased region" description="Polar residues" evidence="11">
    <location>
        <begin position="108"/>
        <end position="119"/>
    </location>
</feature>
<dbReference type="PANTHER" id="PTHR34981:SF1">
    <property type="entry name" value="CELL DIVISION PROTEIN ZAPA"/>
    <property type="match status" value="1"/>
</dbReference>
<protein>
    <recommendedName>
        <fullName evidence="2">Cell division protein ZapA</fullName>
    </recommendedName>
    <alternativeName>
        <fullName evidence="9">Z ring-associated protein ZapA</fullName>
    </alternativeName>
</protein>
<dbReference type="GO" id="GO:0000917">
    <property type="term" value="P:division septum assembly"/>
    <property type="evidence" value="ECO:0007669"/>
    <property type="project" value="UniProtKB-KW"/>
</dbReference>
<evidence type="ECO:0000256" key="4">
    <source>
        <dbReference type="ARBA" id="ARBA00022618"/>
    </source>
</evidence>
<name>A0A8J2VY77_9RHOB</name>
<evidence type="ECO:0000313" key="13">
    <source>
        <dbReference type="Proteomes" id="UP000602745"/>
    </source>
</evidence>
<comment type="subunit">
    <text evidence="8">Homodimer. Interacts with FtsZ.</text>
</comment>
<evidence type="ECO:0000256" key="2">
    <source>
        <dbReference type="ARBA" id="ARBA00015195"/>
    </source>
</evidence>
<evidence type="ECO:0000256" key="3">
    <source>
        <dbReference type="ARBA" id="ARBA00022490"/>
    </source>
</evidence>
<dbReference type="Pfam" id="PF05164">
    <property type="entry name" value="ZapA"/>
    <property type="match status" value="1"/>
</dbReference>
<dbReference type="InterPro" id="IPR007838">
    <property type="entry name" value="Cell_div_ZapA-like"/>
</dbReference>
<sequence>MAQVTVTIAGRSYRMACDDGQEEHLRELGRMLDEKIEELRGAFGEIGDMRLAVMAAITMADELAETRRRVASLEREVQLLSSSEHEEQIARALDGVAGRLERIASDLNARTRNQDSTGAEATPGLD</sequence>
<dbReference type="Gene3D" id="3.30.160.880">
    <property type="entry name" value="Cell division protein ZapA protomer, N-terminal domain"/>
    <property type="match status" value="1"/>
</dbReference>
<evidence type="ECO:0000256" key="9">
    <source>
        <dbReference type="ARBA" id="ARBA00033158"/>
    </source>
</evidence>
<dbReference type="EMBL" id="BMCP01000002">
    <property type="protein sequence ID" value="GGE38991.1"/>
    <property type="molecule type" value="Genomic_DNA"/>
</dbReference>
<dbReference type="GO" id="GO:0000921">
    <property type="term" value="P:septin ring assembly"/>
    <property type="evidence" value="ECO:0007669"/>
    <property type="project" value="TreeGrafter"/>
</dbReference>
<evidence type="ECO:0000256" key="11">
    <source>
        <dbReference type="SAM" id="MobiDB-lite"/>
    </source>
</evidence>
<evidence type="ECO:0000256" key="5">
    <source>
        <dbReference type="ARBA" id="ARBA00023210"/>
    </source>
</evidence>
<comment type="caution">
    <text evidence="12">The sequence shown here is derived from an EMBL/GenBank/DDBJ whole genome shotgun (WGS) entry which is preliminary data.</text>
</comment>
<reference evidence="12" key="2">
    <citation type="submission" date="2020-09" db="EMBL/GenBank/DDBJ databases">
        <authorList>
            <person name="Sun Q."/>
            <person name="Sedlacek I."/>
        </authorList>
    </citation>
    <scope>NUCLEOTIDE SEQUENCE</scope>
    <source>
        <strain evidence="12">CCM 7684</strain>
    </source>
</reference>
<evidence type="ECO:0000256" key="6">
    <source>
        <dbReference type="ARBA" id="ARBA00023306"/>
    </source>
</evidence>
<keyword evidence="6" id="KW-0131">Cell cycle</keyword>
<evidence type="ECO:0000313" key="12">
    <source>
        <dbReference type="EMBL" id="GGE38991.1"/>
    </source>
</evidence>
<dbReference type="AlphaFoldDB" id="A0A8J2VY77"/>
<dbReference type="GO" id="GO:0032153">
    <property type="term" value="C:cell division site"/>
    <property type="evidence" value="ECO:0007669"/>
    <property type="project" value="TreeGrafter"/>
</dbReference>
<keyword evidence="3" id="KW-0963">Cytoplasm</keyword>
<proteinExistence type="predicted"/>
<dbReference type="PANTHER" id="PTHR34981">
    <property type="entry name" value="CELL DIVISION PROTEIN ZAPA"/>
    <property type="match status" value="1"/>
</dbReference>
<reference evidence="12" key="1">
    <citation type="journal article" date="2014" name="Int. J. Syst. Evol. Microbiol.">
        <title>Complete genome sequence of Corynebacterium casei LMG S-19264T (=DSM 44701T), isolated from a smear-ripened cheese.</title>
        <authorList>
            <consortium name="US DOE Joint Genome Institute (JGI-PGF)"/>
            <person name="Walter F."/>
            <person name="Albersmeier A."/>
            <person name="Kalinowski J."/>
            <person name="Ruckert C."/>
        </authorList>
    </citation>
    <scope>NUCLEOTIDE SEQUENCE</scope>
    <source>
        <strain evidence="12">CCM 7684</strain>
    </source>
</reference>
<evidence type="ECO:0000256" key="8">
    <source>
        <dbReference type="ARBA" id="ARBA00026068"/>
    </source>
</evidence>
<dbReference type="RefSeq" id="WP_188409188.1">
    <property type="nucleotide sequence ID" value="NZ_BMCP01000002.1"/>
</dbReference>
<dbReference type="GO" id="GO:0043093">
    <property type="term" value="P:FtsZ-dependent cytokinesis"/>
    <property type="evidence" value="ECO:0007669"/>
    <property type="project" value="TreeGrafter"/>
</dbReference>
<comment type="function">
    <text evidence="7">Activator of cell division through the inhibition of FtsZ GTPase activity, therefore promoting FtsZ assembly into bundles of protofilaments necessary for the formation of the division Z ring. It is recruited early at mid-cell but it is not essential for cell division.</text>
</comment>
<keyword evidence="5" id="KW-0717">Septation</keyword>
<accession>A0A8J2VY77</accession>
<evidence type="ECO:0000256" key="1">
    <source>
        <dbReference type="ARBA" id="ARBA00004496"/>
    </source>
</evidence>
<keyword evidence="4 12" id="KW-0132">Cell division</keyword>
<keyword evidence="13" id="KW-1185">Reference proteome</keyword>
<dbReference type="Proteomes" id="UP000602745">
    <property type="component" value="Unassembled WGS sequence"/>
</dbReference>
<evidence type="ECO:0000256" key="7">
    <source>
        <dbReference type="ARBA" id="ARBA00024910"/>
    </source>
</evidence>
<dbReference type="InterPro" id="IPR036192">
    <property type="entry name" value="Cell_div_ZapA-like_sf"/>
</dbReference>
<dbReference type="GO" id="GO:0030428">
    <property type="term" value="C:cell septum"/>
    <property type="evidence" value="ECO:0007669"/>
    <property type="project" value="TreeGrafter"/>
</dbReference>
<dbReference type="InterPro" id="IPR042233">
    <property type="entry name" value="Cell_div_ZapA_N"/>
</dbReference>